<dbReference type="EMBL" id="BK015537">
    <property type="protein sequence ID" value="DAE11823.1"/>
    <property type="molecule type" value="Genomic_DNA"/>
</dbReference>
<name>A0A8S5PXS0_9CAUD</name>
<accession>A0A8S5PXS0</accession>
<proteinExistence type="predicted"/>
<evidence type="ECO:0000313" key="1">
    <source>
        <dbReference type="EMBL" id="DAE11823.1"/>
    </source>
</evidence>
<sequence>MIKIDAKLDEKQTSEKGIFVTCPVCGQKLTDVKIIHGSVLFRTVCRRCRNFISVRIEE</sequence>
<organism evidence="1">
    <name type="scientific">Myoviridae sp. ctXwe21</name>
    <dbReference type="NCBI Taxonomy" id="2825123"/>
    <lineage>
        <taxon>Viruses</taxon>
        <taxon>Duplodnaviria</taxon>
        <taxon>Heunggongvirae</taxon>
        <taxon>Uroviricota</taxon>
        <taxon>Caudoviricetes</taxon>
    </lineage>
</organism>
<reference evidence="1" key="1">
    <citation type="journal article" date="2021" name="Proc. Natl. Acad. Sci. U.S.A.">
        <title>A Catalog of Tens of Thousands of Viruses from Human Metagenomes Reveals Hidden Associations with Chronic Diseases.</title>
        <authorList>
            <person name="Tisza M.J."/>
            <person name="Buck C.B."/>
        </authorList>
    </citation>
    <scope>NUCLEOTIDE SEQUENCE</scope>
    <source>
        <strain evidence="1">CtXwe21</strain>
    </source>
</reference>
<protein>
    <submittedName>
        <fullName evidence="1">Cysteine-rich protein</fullName>
    </submittedName>
</protein>